<gene>
    <name evidence="2" type="ORF">NCTC13456_02081</name>
</gene>
<evidence type="ECO:0000256" key="1">
    <source>
        <dbReference type="SAM" id="Phobius"/>
    </source>
</evidence>
<dbReference type="EMBL" id="UFXS01000001">
    <property type="protein sequence ID" value="STD56101.1"/>
    <property type="molecule type" value="Genomic_DNA"/>
</dbReference>
<protein>
    <submittedName>
        <fullName evidence="2">Uncharacterized protein</fullName>
    </submittedName>
</protein>
<name>A0A376G7Q9_9FLAO</name>
<proteinExistence type="predicted"/>
<dbReference type="Proteomes" id="UP000254737">
    <property type="component" value="Unassembled WGS sequence"/>
</dbReference>
<feature type="transmembrane region" description="Helical" evidence="1">
    <location>
        <begin position="93"/>
        <end position="114"/>
    </location>
</feature>
<feature type="transmembrane region" description="Helical" evidence="1">
    <location>
        <begin position="126"/>
        <end position="148"/>
    </location>
</feature>
<dbReference type="RefSeq" id="WP_115000395.1">
    <property type="nucleotide sequence ID" value="NZ_UFXS01000001.1"/>
</dbReference>
<reference evidence="2 3" key="1">
    <citation type="submission" date="2018-06" db="EMBL/GenBank/DDBJ databases">
        <authorList>
            <consortium name="Pathogen Informatics"/>
            <person name="Doyle S."/>
        </authorList>
    </citation>
    <scope>NUCLEOTIDE SEQUENCE [LARGE SCALE GENOMIC DNA]</scope>
    <source>
        <strain evidence="2 3">NCTC13456</strain>
    </source>
</reference>
<dbReference type="AlphaFoldDB" id="A0A376G7Q9"/>
<keyword evidence="1" id="KW-1133">Transmembrane helix</keyword>
<keyword evidence="1" id="KW-0472">Membrane</keyword>
<keyword evidence="1" id="KW-0812">Transmembrane</keyword>
<accession>A0A376G7Q9</accession>
<organism evidence="2 3">
    <name type="scientific">Empedobacter falsenii</name>
    <dbReference type="NCBI Taxonomy" id="343874"/>
    <lineage>
        <taxon>Bacteria</taxon>
        <taxon>Pseudomonadati</taxon>
        <taxon>Bacteroidota</taxon>
        <taxon>Flavobacteriia</taxon>
        <taxon>Flavobacteriales</taxon>
        <taxon>Weeksellaceae</taxon>
        <taxon>Empedobacter</taxon>
    </lineage>
</organism>
<evidence type="ECO:0000313" key="2">
    <source>
        <dbReference type="EMBL" id="STD56101.1"/>
    </source>
</evidence>
<evidence type="ECO:0000313" key="3">
    <source>
        <dbReference type="Proteomes" id="UP000254737"/>
    </source>
</evidence>
<sequence length="181" mass="21055">MSQKVPIKSLLSRPRFKVFTHLSKQEFIDLIKKHLETNSTEYGGYANQEVAMIRVRKDKDKYWHPQLQIRIEDDDDHPNYLVVRGIIGPPSNVWTFFAFLYGLSGAIFITLGSYAVSEYIVQGNSVWIWSIPIALLITLGTYLASLYGHYLAKYQLGRLYHFVNELLRDAEFYQNSDEIKE</sequence>
<dbReference type="STRING" id="343874.GCA_000805695_00176"/>